<dbReference type="Gene3D" id="3.60.10.10">
    <property type="entry name" value="Endonuclease/exonuclease/phosphatase"/>
    <property type="match status" value="1"/>
</dbReference>
<dbReference type="AlphaFoldDB" id="A0A1T5EWJ2"/>
<gene>
    <name evidence="2" type="ORF">SAMN05660841_02831</name>
</gene>
<organism evidence="2 3">
    <name type="scientific">Sphingobacterium nematocida</name>
    <dbReference type="NCBI Taxonomy" id="1513896"/>
    <lineage>
        <taxon>Bacteria</taxon>
        <taxon>Pseudomonadati</taxon>
        <taxon>Bacteroidota</taxon>
        <taxon>Sphingobacteriia</taxon>
        <taxon>Sphingobacteriales</taxon>
        <taxon>Sphingobacteriaceae</taxon>
        <taxon>Sphingobacterium</taxon>
    </lineage>
</organism>
<keyword evidence="2" id="KW-0269">Exonuclease</keyword>
<protein>
    <submittedName>
        <fullName evidence="2">Metal-dependent hydrolase, endonuclease/exonuclease/phosphatase family</fullName>
    </submittedName>
</protein>
<name>A0A1T5EWJ2_9SPHI</name>
<dbReference type="InterPro" id="IPR050410">
    <property type="entry name" value="CCR4/nocturin_mRNA_transcr"/>
</dbReference>
<dbReference type="InterPro" id="IPR036691">
    <property type="entry name" value="Endo/exonu/phosph_ase_sf"/>
</dbReference>
<dbReference type="Pfam" id="PF03372">
    <property type="entry name" value="Exo_endo_phos"/>
    <property type="match status" value="1"/>
</dbReference>
<evidence type="ECO:0000313" key="2">
    <source>
        <dbReference type="EMBL" id="SKB88317.1"/>
    </source>
</evidence>
<keyword evidence="2" id="KW-0378">Hydrolase</keyword>
<dbReference type="CDD" id="cd09083">
    <property type="entry name" value="EEP-1"/>
    <property type="match status" value="1"/>
</dbReference>
<keyword evidence="2" id="KW-0255">Endonuclease</keyword>
<dbReference type="EMBL" id="FUZF01000013">
    <property type="protein sequence ID" value="SKB88317.1"/>
    <property type="molecule type" value="Genomic_DNA"/>
</dbReference>
<dbReference type="SUPFAM" id="SSF56219">
    <property type="entry name" value="DNase I-like"/>
    <property type="match status" value="1"/>
</dbReference>
<sequence>MKITIQIALLLFSVFLGHTSLLGQTLSDKVSFRAATYNIRYRAAADETTGNGWDQRKQAVAQVILEHGFEIFGTQEGDTIQMAQLKTLLPGYDYIAQPYGGKGDLHTCSILYKKDRFELVQHGVFWLSETPDVPSIGWDATDRRICQWAKIRDKNTGRLFYFFNAHFYWRYHRAKQASGPVLVSKIKDIAGDAPVLCVGDFNSTPETSQIQAIKVSLQDTFEASENGTKGFEDTNLGGGNFEGTPEGRIDYIFVSKNIEVKNYEVYADQYGSSRYPSDHLPVSCDVIF</sequence>
<evidence type="ECO:0000259" key="1">
    <source>
        <dbReference type="Pfam" id="PF03372"/>
    </source>
</evidence>
<evidence type="ECO:0000313" key="3">
    <source>
        <dbReference type="Proteomes" id="UP000190150"/>
    </source>
</evidence>
<dbReference type="Proteomes" id="UP000190150">
    <property type="component" value="Unassembled WGS sequence"/>
</dbReference>
<accession>A0A1T5EWJ2</accession>
<dbReference type="InterPro" id="IPR005135">
    <property type="entry name" value="Endo/exonuclease/phosphatase"/>
</dbReference>
<keyword evidence="2" id="KW-0540">Nuclease</keyword>
<dbReference type="GO" id="GO:0004519">
    <property type="term" value="F:endonuclease activity"/>
    <property type="evidence" value="ECO:0007669"/>
    <property type="project" value="UniProtKB-KW"/>
</dbReference>
<proteinExistence type="predicted"/>
<dbReference type="PANTHER" id="PTHR12121">
    <property type="entry name" value="CARBON CATABOLITE REPRESSOR PROTEIN 4"/>
    <property type="match status" value="1"/>
</dbReference>
<dbReference type="GO" id="GO:0000175">
    <property type="term" value="F:3'-5'-RNA exonuclease activity"/>
    <property type="evidence" value="ECO:0007669"/>
    <property type="project" value="TreeGrafter"/>
</dbReference>
<dbReference type="PANTHER" id="PTHR12121:SF36">
    <property type="entry name" value="ENDONUCLEASE_EXONUCLEASE_PHOSPHATASE DOMAIN-CONTAINING PROTEIN"/>
    <property type="match status" value="1"/>
</dbReference>
<keyword evidence="3" id="KW-1185">Reference proteome</keyword>
<reference evidence="3" key="1">
    <citation type="submission" date="2017-02" db="EMBL/GenBank/DDBJ databases">
        <authorList>
            <person name="Varghese N."/>
            <person name="Submissions S."/>
        </authorList>
    </citation>
    <scope>NUCLEOTIDE SEQUENCE [LARGE SCALE GENOMIC DNA]</scope>
    <source>
        <strain evidence="3">DSM 24091</strain>
    </source>
</reference>
<dbReference type="STRING" id="1513896.SAMN05660841_02831"/>
<feature type="domain" description="Endonuclease/exonuclease/phosphatase" evidence="1">
    <location>
        <begin position="35"/>
        <end position="279"/>
    </location>
</feature>